<dbReference type="GO" id="GO:0005886">
    <property type="term" value="C:plasma membrane"/>
    <property type="evidence" value="ECO:0007669"/>
    <property type="project" value="UniProtKB-SubCell"/>
</dbReference>
<sequence>MVKEKRKTRKNNHISSLGKVLMLIHVLFSLCNALSNTFVNVYLFRLTSDLKYLGIYNIIVYFFVPVAFILSGYIARKKGTTYCFRLGIVFYIIFYLSVLILKEKVKEFLPLVGVFSGLAMGFYYYGYNKLVFDVTDDKNRGYYLGISGSIISITAALAPMLSGFVIVNFIGMLGYYIIFGISFVLFVLAIILSSKLKNEKLSGTFNFKETLLNSGYKPWDKIMRANFLMGLKDGAMAYLLNILVYLIFGNELAMGKYTTIVSILGIISSYIVGKLYKRDKASKWLFSAAISIFISTILLVILNNRTGIVINGIVSSIFTIFWNVPFNEIMYHVAHKASEKKDNLGDLLIVREIPIAAGRILGFILYISVSLLFVGDTPIKIILPLLASIGVINFIYLRTVIKEK</sequence>
<evidence type="ECO:0000256" key="1">
    <source>
        <dbReference type="ARBA" id="ARBA00004651"/>
    </source>
</evidence>
<dbReference type="SUPFAM" id="SSF103473">
    <property type="entry name" value="MFS general substrate transporter"/>
    <property type="match status" value="1"/>
</dbReference>
<evidence type="ECO:0000313" key="3">
    <source>
        <dbReference type="EMBL" id="MBL4932872.1"/>
    </source>
</evidence>
<feature type="transmembrane region" description="Helical" evidence="2">
    <location>
        <begin position="254"/>
        <end position="272"/>
    </location>
</feature>
<organism evidence="3 4">
    <name type="scientific">Clostridium paridis</name>
    <dbReference type="NCBI Taxonomy" id="2803863"/>
    <lineage>
        <taxon>Bacteria</taxon>
        <taxon>Bacillati</taxon>
        <taxon>Bacillota</taxon>
        <taxon>Clostridia</taxon>
        <taxon>Eubacteriales</taxon>
        <taxon>Clostridiaceae</taxon>
        <taxon>Clostridium</taxon>
    </lineage>
</organism>
<proteinExistence type="predicted"/>
<feature type="transmembrane region" description="Helical" evidence="2">
    <location>
        <begin position="55"/>
        <end position="75"/>
    </location>
</feature>
<feature type="transmembrane region" description="Helical" evidence="2">
    <location>
        <begin position="308"/>
        <end position="326"/>
    </location>
</feature>
<dbReference type="RefSeq" id="WP_202768256.1">
    <property type="nucleotide sequence ID" value="NZ_JAESWA010000023.1"/>
</dbReference>
<dbReference type="PANTHER" id="PTHR23526">
    <property type="entry name" value="INTEGRAL MEMBRANE TRANSPORT PROTEIN-RELATED"/>
    <property type="match status" value="1"/>
</dbReference>
<name>A0A937FIP9_9CLOT</name>
<accession>A0A937FIP9</accession>
<dbReference type="InterPro" id="IPR011701">
    <property type="entry name" value="MFS"/>
</dbReference>
<dbReference type="PANTHER" id="PTHR23526:SF2">
    <property type="entry name" value="MAJOR FACILITATOR SUPERFAMILY (MFS) PROFILE DOMAIN-CONTAINING PROTEIN"/>
    <property type="match status" value="1"/>
</dbReference>
<feature type="transmembrane region" description="Helical" evidence="2">
    <location>
        <begin position="142"/>
        <end position="167"/>
    </location>
</feature>
<dbReference type="GO" id="GO:0022857">
    <property type="term" value="F:transmembrane transporter activity"/>
    <property type="evidence" value="ECO:0007669"/>
    <property type="project" value="InterPro"/>
</dbReference>
<feature type="transmembrane region" description="Helical" evidence="2">
    <location>
        <begin position="284"/>
        <end position="302"/>
    </location>
</feature>
<feature type="transmembrane region" description="Helical" evidence="2">
    <location>
        <begin position="173"/>
        <end position="192"/>
    </location>
</feature>
<keyword evidence="2" id="KW-0812">Transmembrane</keyword>
<reference evidence="3" key="1">
    <citation type="submission" date="2021-01" db="EMBL/GenBank/DDBJ databases">
        <title>Genome public.</title>
        <authorList>
            <person name="Liu C."/>
            <person name="Sun Q."/>
        </authorList>
    </citation>
    <scope>NUCLEOTIDE SEQUENCE</scope>
    <source>
        <strain evidence="3">YIM B02565</strain>
    </source>
</reference>
<dbReference type="InterPro" id="IPR036259">
    <property type="entry name" value="MFS_trans_sf"/>
</dbReference>
<dbReference type="InterPro" id="IPR052528">
    <property type="entry name" value="Sugar_transport-like"/>
</dbReference>
<feature type="transmembrane region" description="Helical" evidence="2">
    <location>
        <begin position="227"/>
        <end position="248"/>
    </location>
</feature>
<evidence type="ECO:0000256" key="2">
    <source>
        <dbReference type="SAM" id="Phobius"/>
    </source>
</evidence>
<dbReference type="AlphaFoldDB" id="A0A937FIP9"/>
<gene>
    <name evidence="3" type="ORF">JK634_13750</name>
</gene>
<evidence type="ECO:0000313" key="4">
    <source>
        <dbReference type="Proteomes" id="UP000623681"/>
    </source>
</evidence>
<feature type="transmembrane region" description="Helical" evidence="2">
    <location>
        <begin position="381"/>
        <end position="401"/>
    </location>
</feature>
<keyword evidence="2" id="KW-1133">Transmembrane helix</keyword>
<feature type="transmembrane region" description="Helical" evidence="2">
    <location>
        <begin position="82"/>
        <end position="102"/>
    </location>
</feature>
<keyword evidence="4" id="KW-1185">Reference proteome</keyword>
<feature type="transmembrane region" description="Helical" evidence="2">
    <location>
        <begin position="347"/>
        <end position="369"/>
    </location>
</feature>
<feature type="transmembrane region" description="Helical" evidence="2">
    <location>
        <begin position="108"/>
        <end position="126"/>
    </location>
</feature>
<protein>
    <submittedName>
        <fullName evidence="3">MFS transporter</fullName>
    </submittedName>
</protein>
<dbReference type="Gene3D" id="1.20.1250.20">
    <property type="entry name" value="MFS general substrate transporter like domains"/>
    <property type="match status" value="1"/>
</dbReference>
<dbReference type="Pfam" id="PF07690">
    <property type="entry name" value="MFS_1"/>
    <property type="match status" value="1"/>
</dbReference>
<feature type="transmembrane region" description="Helical" evidence="2">
    <location>
        <begin position="20"/>
        <end position="43"/>
    </location>
</feature>
<dbReference type="EMBL" id="JAESWA010000023">
    <property type="protein sequence ID" value="MBL4932872.1"/>
    <property type="molecule type" value="Genomic_DNA"/>
</dbReference>
<comment type="subcellular location">
    <subcellularLocation>
        <location evidence="1">Cell membrane</location>
        <topology evidence="1">Multi-pass membrane protein</topology>
    </subcellularLocation>
</comment>
<comment type="caution">
    <text evidence="3">The sequence shown here is derived from an EMBL/GenBank/DDBJ whole genome shotgun (WGS) entry which is preliminary data.</text>
</comment>
<dbReference type="Proteomes" id="UP000623681">
    <property type="component" value="Unassembled WGS sequence"/>
</dbReference>
<keyword evidence="2" id="KW-0472">Membrane</keyword>